<evidence type="ECO:0000313" key="1">
    <source>
        <dbReference type="EMBL" id="NYE45709.1"/>
    </source>
</evidence>
<accession>A0A852TP00</accession>
<proteinExistence type="predicted"/>
<sequence length="153" mass="16838">MSGAAREVRVTVAHACAAPADRLWETLVDWDLHEQWMVLTRAHGGRGEGATVEAFTGVGRLGFPDTMEITNWRPATRESAGVCEVVHRGSVVRGRGRFDVVPLLGGRSRITWTEWVEPPLGALGRLGWPVAKAPLALLLRRSLRNLGELAQRR</sequence>
<keyword evidence="2" id="KW-1185">Reference proteome</keyword>
<dbReference type="RefSeq" id="WP_218882325.1">
    <property type="nucleotide sequence ID" value="NZ_BAAAYY010000002.1"/>
</dbReference>
<organism evidence="1 2">
    <name type="scientific">Spinactinospora alkalitolerans</name>
    <dbReference type="NCBI Taxonomy" id="687207"/>
    <lineage>
        <taxon>Bacteria</taxon>
        <taxon>Bacillati</taxon>
        <taxon>Actinomycetota</taxon>
        <taxon>Actinomycetes</taxon>
        <taxon>Streptosporangiales</taxon>
        <taxon>Nocardiopsidaceae</taxon>
        <taxon>Spinactinospora</taxon>
    </lineage>
</organism>
<comment type="caution">
    <text evidence="1">The sequence shown here is derived from an EMBL/GenBank/DDBJ whole genome shotgun (WGS) entry which is preliminary data.</text>
</comment>
<dbReference type="Proteomes" id="UP000589036">
    <property type="component" value="Unassembled WGS sequence"/>
</dbReference>
<dbReference type="CDD" id="cd07812">
    <property type="entry name" value="SRPBCC"/>
    <property type="match status" value="1"/>
</dbReference>
<dbReference type="Gene3D" id="3.30.530.20">
    <property type="match status" value="1"/>
</dbReference>
<dbReference type="EMBL" id="JACCCC010000001">
    <property type="protein sequence ID" value="NYE45709.1"/>
    <property type="molecule type" value="Genomic_DNA"/>
</dbReference>
<dbReference type="InterPro" id="IPR023393">
    <property type="entry name" value="START-like_dom_sf"/>
</dbReference>
<gene>
    <name evidence="1" type="ORF">HDA32_000829</name>
</gene>
<dbReference type="SUPFAM" id="SSF55961">
    <property type="entry name" value="Bet v1-like"/>
    <property type="match status" value="1"/>
</dbReference>
<reference evidence="1 2" key="1">
    <citation type="submission" date="2020-07" db="EMBL/GenBank/DDBJ databases">
        <title>Sequencing the genomes of 1000 actinobacteria strains.</title>
        <authorList>
            <person name="Klenk H.-P."/>
        </authorList>
    </citation>
    <scope>NUCLEOTIDE SEQUENCE [LARGE SCALE GENOMIC DNA]</scope>
    <source>
        <strain evidence="1 2">CXB654</strain>
    </source>
</reference>
<protein>
    <recommendedName>
        <fullName evidence="3">SRPBCC family protein</fullName>
    </recommendedName>
</protein>
<name>A0A852TP00_9ACTN</name>
<dbReference type="AlphaFoldDB" id="A0A852TP00"/>
<evidence type="ECO:0000313" key="2">
    <source>
        <dbReference type="Proteomes" id="UP000589036"/>
    </source>
</evidence>
<dbReference type="InterPro" id="IPR019587">
    <property type="entry name" value="Polyketide_cyclase/dehydratase"/>
</dbReference>
<dbReference type="Pfam" id="PF10604">
    <property type="entry name" value="Polyketide_cyc2"/>
    <property type="match status" value="1"/>
</dbReference>
<evidence type="ECO:0008006" key="3">
    <source>
        <dbReference type="Google" id="ProtNLM"/>
    </source>
</evidence>